<proteinExistence type="predicted"/>
<name>A0A917ZAB0_9ACTN</name>
<keyword evidence="3" id="KW-1185">Reference proteome</keyword>
<sequence length="357" mass="37661">MNLRDTYHELEQDARDYADAGRALRVLRRRRIARTAAGAACAALVIVGGVGLRQSLTHPSGDTIVAVPATSGSAEPSPAYPALPASGPIGRGAAVYTPCRHACPTLLAVTDGRRYLLGTRTVNPPGNLTLSPDGRWLGRPTASGYELRDLLGDTTHRVASPSTGGPDTAYSPWTWSADSRRVILGYHASGKVAEYTDVDLATGRLTTPRLPDGYEPVGILPSGELVLLDRSQDGESTRRQVKLRTDGSTVTLQATGDGVLADADHGLSVQVSGGRIFLLEYTGEKVAVLEFGQGGALVSRTPLADGHYAVGPTPDGYAVIQLPPDQRTGRLRLLSAGRLLHEFPGEAEIVIPGGARH</sequence>
<accession>A0A917ZAB0</accession>
<dbReference type="RefSeq" id="WP_189127873.1">
    <property type="nucleotide sequence ID" value="NZ_BMNH01000028.1"/>
</dbReference>
<protein>
    <submittedName>
        <fullName evidence="2">Uncharacterized protein</fullName>
    </submittedName>
</protein>
<organism evidence="2 3">
    <name type="scientific">Nonomuraea cavernae</name>
    <dbReference type="NCBI Taxonomy" id="2045107"/>
    <lineage>
        <taxon>Bacteria</taxon>
        <taxon>Bacillati</taxon>
        <taxon>Actinomycetota</taxon>
        <taxon>Actinomycetes</taxon>
        <taxon>Streptosporangiales</taxon>
        <taxon>Streptosporangiaceae</taxon>
        <taxon>Nonomuraea</taxon>
    </lineage>
</organism>
<evidence type="ECO:0000313" key="3">
    <source>
        <dbReference type="Proteomes" id="UP000646523"/>
    </source>
</evidence>
<comment type="caution">
    <text evidence="2">The sequence shown here is derived from an EMBL/GenBank/DDBJ whole genome shotgun (WGS) entry which is preliminary data.</text>
</comment>
<keyword evidence="1" id="KW-0812">Transmembrane</keyword>
<feature type="transmembrane region" description="Helical" evidence="1">
    <location>
        <begin position="32"/>
        <end position="52"/>
    </location>
</feature>
<dbReference type="Proteomes" id="UP000646523">
    <property type="component" value="Unassembled WGS sequence"/>
</dbReference>
<keyword evidence="1" id="KW-1133">Transmembrane helix</keyword>
<dbReference type="AlphaFoldDB" id="A0A917ZAB0"/>
<reference evidence="2" key="2">
    <citation type="submission" date="2020-09" db="EMBL/GenBank/DDBJ databases">
        <authorList>
            <person name="Sun Q."/>
            <person name="Zhou Y."/>
        </authorList>
    </citation>
    <scope>NUCLEOTIDE SEQUENCE</scope>
    <source>
        <strain evidence="2">CGMCC 4.7368</strain>
    </source>
</reference>
<dbReference type="SUPFAM" id="SSF50969">
    <property type="entry name" value="YVTN repeat-like/Quinoprotein amine dehydrogenase"/>
    <property type="match status" value="1"/>
</dbReference>
<dbReference type="EMBL" id="BMNH01000028">
    <property type="protein sequence ID" value="GGO79298.1"/>
    <property type="molecule type" value="Genomic_DNA"/>
</dbReference>
<gene>
    <name evidence="2" type="ORF">GCM10012289_63270</name>
</gene>
<keyword evidence="1" id="KW-0472">Membrane</keyword>
<evidence type="ECO:0000313" key="2">
    <source>
        <dbReference type="EMBL" id="GGO79298.1"/>
    </source>
</evidence>
<dbReference type="InterPro" id="IPR011044">
    <property type="entry name" value="Quino_amine_DH_bsu"/>
</dbReference>
<evidence type="ECO:0000256" key="1">
    <source>
        <dbReference type="SAM" id="Phobius"/>
    </source>
</evidence>
<reference evidence="2" key="1">
    <citation type="journal article" date="2014" name="Int. J. Syst. Evol. Microbiol.">
        <title>Complete genome sequence of Corynebacterium casei LMG S-19264T (=DSM 44701T), isolated from a smear-ripened cheese.</title>
        <authorList>
            <consortium name="US DOE Joint Genome Institute (JGI-PGF)"/>
            <person name="Walter F."/>
            <person name="Albersmeier A."/>
            <person name="Kalinowski J."/>
            <person name="Ruckert C."/>
        </authorList>
    </citation>
    <scope>NUCLEOTIDE SEQUENCE</scope>
    <source>
        <strain evidence="2">CGMCC 4.7368</strain>
    </source>
</reference>